<dbReference type="Gene3D" id="2.40.10.10">
    <property type="entry name" value="Trypsin-like serine proteases"/>
    <property type="match status" value="1"/>
</dbReference>
<feature type="domain" description="Peptidase S1" evidence="5">
    <location>
        <begin position="142"/>
        <end position="387"/>
    </location>
</feature>
<evidence type="ECO:0000259" key="5">
    <source>
        <dbReference type="PROSITE" id="PS50240"/>
    </source>
</evidence>
<dbReference type="GO" id="GO:0004252">
    <property type="term" value="F:serine-type endopeptidase activity"/>
    <property type="evidence" value="ECO:0007669"/>
    <property type="project" value="InterPro"/>
</dbReference>
<accession>A0A914XTU7</accession>
<name>A0A914XTU7_9BILA</name>
<dbReference type="Pfam" id="PF00089">
    <property type="entry name" value="Trypsin"/>
    <property type="match status" value="1"/>
</dbReference>
<dbReference type="WBParaSite" id="PSAMB.scaffold998size37390.g10289.t1">
    <property type="protein sequence ID" value="PSAMB.scaffold998size37390.g10289.t1"/>
    <property type="gene ID" value="PSAMB.scaffold998size37390.g10289"/>
</dbReference>
<feature type="region of interest" description="Disordered" evidence="4">
    <location>
        <begin position="413"/>
        <end position="435"/>
    </location>
</feature>
<dbReference type="PROSITE" id="PS00135">
    <property type="entry name" value="TRYPSIN_SER"/>
    <property type="match status" value="1"/>
</dbReference>
<dbReference type="SMART" id="SM00020">
    <property type="entry name" value="Tryp_SPc"/>
    <property type="match status" value="1"/>
</dbReference>
<dbReference type="SUPFAM" id="SSF50494">
    <property type="entry name" value="Trypsin-like serine proteases"/>
    <property type="match status" value="1"/>
</dbReference>
<dbReference type="PRINTS" id="PR00722">
    <property type="entry name" value="CHYMOTRYPSIN"/>
</dbReference>
<sequence>MIEPEEECVKVSVTREQFFFAQTVSVGGQDGSSPAKGLLRRRALTRRADTLVKPAFVFVFAAGDNTLNVHSLPRVPTRRRLILFPRGRDCIGRNASDYLRLDDDAMGDGLRLVVVSATTWLSIVVLAARECGVDNNAARAHVLGGYPVAQNGFPWVISIRLRSSGVHICAGTLISDQFVLTAGHCMYKSNGVKRRPSDFFIVVGAHRLNLRGLEESWLFAREIHIHPSYRSPLVRKWSHDLAIVELRSEHPYLKSGRPACLPTSQAPIPNERCIVLGWGQTETSRYSNVLQIAVAPIVRTDICNAAQYWDRYVDETMMCAGIVRSINRDGSGACQGDSGGPLLCQKGAFNQWTLYGIVSWGPVLCGEKPGVYTNLVEFGDWIRAVIRKNGGHLYEVRDGSWKSEFLPRKLTPFHNHTSSHESSTPPPPCDGSKPP</sequence>
<dbReference type="PROSITE" id="PS00134">
    <property type="entry name" value="TRYPSIN_HIS"/>
    <property type="match status" value="1"/>
</dbReference>
<comment type="similarity">
    <text evidence="2">Belongs to the peptidase S1 family. CLIP subfamily.</text>
</comment>
<evidence type="ECO:0000313" key="7">
    <source>
        <dbReference type="WBParaSite" id="PSAMB.scaffold998size37390.g10289.t1"/>
    </source>
</evidence>
<evidence type="ECO:0000256" key="2">
    <source>
        <dbReference type="ARBA" id="ARBA00024195"/>
    </source>
</evidence>
<dbReference type="FunFam" id="2.40.10.10:FF:000002">
    <property type="entry name" value="Transmembrane protease serine"/>
    <property type="match status" value="1"/>
</dbReference>
<dbReference type="Proteomes" id="UP000887566">
    <property type="component" value="Unplaced"/>
</dbReference>
<evidence type="ECO:0000256" key="3">
    <source>
        <dbReference type="RuleBase" id="RU363034"/>
    </source>
</evidence>
<dbReference type="InterPro" id="IPR043504">
    <property type="entry name" value="Peptidase_S1_PA_chymotrypsin"/>
</dbReference>
<dbReference type="AlphaFoldDB" id="A0A914XTU7"/>
<keyword evidence="3" id="KW-0720">Serine protease</keyword>
<keyword evidence="6" id="KW-1185">Reference proteome</keyword>
<protein>
    <submittedName>
        <fullName evidence="7">Peptidase S1 domain-containing protein</fullName>
    </submittedName>
</protein>
<dbReference type="PANTHER" id="PTHR24252">
    <property type="entry name" value="ACROSIN-RELATED"/>
    <property type="match status" value="1"/>
</dbReference>
<evidence type="ECO:0000256" key="1">
    <source>
        <dbReference type="ARBA" id="ARBA00023157"/>
    </source>
</evidence>
<keyword evidence="3" id="KW-0378">Hydrolase</keyword>
<proteinExistence type="inferred from homology"/>
<keyword evidence="3" id="KW-0645">Protease</keyword>
<reference evidence="7" key="1">
    <citation type="submission" date="2022-11" db="UniProtKB">
        <authorList>
            <consortium name="WormBaseParasite"/>
        </authorList>
    </citation>
    <scope>IDENTIFICATION</scope>
</reference>
<evidence type="ECO:0000256" key="4">
    <source>
        <dbReference type="SAM" id="MobiDB-lite"/>
    </source>
</evidence>
<keyword evidence="1" id="KW-1015">Disulfide bond</keyword>
<dbReference type="CDD" id="cd00190">
    <property type="entry name" value="Tryp_SPc"/>
    <property type="match status" value="1"/>
</dbReference>
<dbReference type="InterPro" id="IPR009003">
    <property type="entry name" value="Peptidase_S1_PA"/>
</dbReference>
<dbReference type="InterPro" id="IPR018114">
    <property type="entry name" value="TRYPSIN_HIS"/>
</dbReference>
<dbReference type="InterPro" id="IPR033116">
    <property type="entry name" value="TRYPSIN_SER"/>
</dbReference>
<dbReference type="PROSITE" id="PS50240">
    <property type="entry name" value="TRYPSIN_DOM"/>
    <property type="match status" value="1"/>
</dbReference>
<feature type="compositionally biased region" description="Pro residues" evidence="4">
    <location>
        <begin position="424"/>
        <end position="435"/>
    </location>
</feature>
<dbReference type="GO" id="GO:0006508">
    <property type="term" value="P:proteolysis"/>
    <property type="evidence" value="ECO:0007669"/>
    <property type="project" value="UniProtKB-KW"/>
</dbReference>
<organism evidence="6 7">
    <name type="scientific">Plectus sambesii</name>
    <dbReference type="NCBI Taxonomy" id="2011161"/>
    <lineage>
        <taxon>Eukaryota</taxon>
        <taxon>Metazoa</taxon>
        <taxon>Ecdysozoa</taxon>
        <taxon>Nematoda</taxon>
        <taxon>Chromadorea</taxon>
        <taxon>Plectida</taxon>
        <taxon>Plectina</taxon>
        <taxon>Plectoidea</taxon>
        <taxon>Plectidae</taxon>
        <taxon>Plectus</taxon>
    </lineage>
</organism>
<evidence type="ECO:0000313" key="6">
    <source>
        <dbReference type="Proteomes" id="UP000887566"/>
    </source>
</evidence>
<dbReference type="InterPro" id="IPR001254">
    <property type="entry name" value="Trypsin_dom"/>
</dbReference>
<dbReference type="PANTHER" id="PTHR24252:SF7">
    <property type="entry name" value="HYALIN"/>
    <property type="match status" value="1"/>
</dbReference>
<dbReference type="InterPro" id="IPR001314">
    <property type="entry name" value="Peptidase_S1A"/>
</dbReference>